<organism evidence="3 5">
    <name type="scientific">Citrobacter braakii</name>
    <dbReference type="NCBI Taxonomy" id="57706"/>
    <lineage>
        <taxon>Bacteria</taxon>
        <taxon>Pseudomonadati</taxon>
        <taxon>Pseudomonadota</taxon>
        <taxon>Gammaproteobacteria</taxon>
        <taxon>Enterobacterales</taxon>
        <taxon>Enterobacteriaceae</taxon>
        <taxon>Citrobacter</taxon>
        <taxon>Citrobacter freundii complex</taxon>
    </lineage>
</organism>
<reference evidence="3 5" key="2">
    <citation type="submission" date="2017-03" db="EMBL/GenBank/DDBJ databases">
        <authorList>
            <person name="Afonso C.L."/>
            <person name="Miller P.J."/>
            <person name="Scott M.A."/>
            <person name="Spackman E."/>
            <person name="Goraichik I."/>
            <person name="Dimitrov K.M."/>
            <person name="Suarez D.L."/>
            <person name="Swayne D.E."/>
        </authorList>
    </citation>
    <scope>NUCLEOTIDE SEQUENCE [LARGE SCALE GENOMIC DNA]</scope>
    <source>
        <strain evidence="3 5">ATCC 51113</strain>
    </source>
</reference>
<reference evidence="2 4" key="1">
    <citation type="submission" date="2017-01" db="EMBL/GenBank/DDBJ databases">
        <title>First report of the plasmid-mediated mcr-1 gene in Citrobacter freudii.</title>
        <authorList>
            <person name="Liu J."/>
            <person name="Yang Y."/>
            <person name="Li Y."/>
            <person name="Liu D."/>
            <person name="Tuo H."/>
            <person name="Davis M."/>
            <person name="Zhang A."/>
        </authorList>
    </citation>
    <scope>NUCLEOTIDE SEQUENCE [LARGE SCALE GENOMIC DNA]</scope>
    <source>
        <strain evidence="2 4">SCC4</strain>
    </source>
</reference>
<dbReference type="Proteomes" id="UP000192573">
    <property type="component" value="Unassembled WGS sequence"/>
</dbReference>
<dbReference type="OrthoDB" id="7767057at2"/>
<dbReference type="Proteomes" id="UP000185597">
    <property type="component" value="Unassembled WGS sequence"/>
</dbReference>
<dbReference type="AlphaFoldDB" id="A0A1R0FRA8"/>
<keyword evidence="3" id="KW-0675">Receptor</keyword>
<feature type="chain" id="PRO_5015068727" evidence="1">
    <location>
        <begin position="31"/>
        <end position="356"/>
    </location>
</feature>
<evidence type="ECO:0000313" key="2">
    <source>
        <dbReference type="EMBL" id="OLY67054.1"/>
    </source>
</evidence>
<dbReference type="SUPFAM" id="SSF51004">
    <property type="entry name" value="C-terminal (heme d1) domain of cytochrome cd1-nitrite reductase"/>
    <property type="match status" value="1"/>
</dbReference>
<dbReference type="Gene3D" id="2.130.10.10">
    <property type="entry name" value="YVTN repeat-like/Quinoprotein amine dehydrogenase"/>
    <property type="match status" value="1"/>
</dbReference>
<proteinExistence type="predicted"/>
<dbReference type="InterPro" id="IPR015943">
    <property type="entry name" value="WD40/YVTN_repeat-like_dom_sf"/>
</dbReference>
<keyword evidence="1" id="KW-0732">Signal</keyword>
<evidence type="ECO:0000313" key="3">
    <source>
        <dbReference type="EMBL" id="OQM40753.1"/>
    </source>
</evidence>
<dbReference type="EMBL" id="NAEW01000008">
    <property type="protein sequence ID" value="OQM40753.1"/>
    <property type="molecule type" value="Genomic_DNA"/>
</dbReference>
<dbReference type="EMBL" id="MTCP01000015">
    <property type="protein sequence ID" value="OLY67054.1"/>
    <property type="molecule type" value="Genomic_DNA"/>
</dbReference>
<feature type="signal peptide" evidence="1">
    <location>
        <begin position="1"/>
        <end position="30"/>
    </location>
</feature>
<dbReference type="PANTHER" id="PTHR47197:SF3">
    <property type="entry name" value="DIHYDRO-HEME D1 DEHYDROGENASE"/>
    <property type="match status" value="1"/>
</dbReference>
<dbReference type="PANTHER" id="PTHR47197">
    <property type="entry name" value="PROTEIN NIRF"/>
    <property type="match status" value="1"/>
</dbReference>
<protein>
    <submittedName>
        <fullName evidence="3">Receptor</fullName>
    </submittedName>
</protein>
<sequence>MNLHNVKSLKRYSCVALATALLFTSLSSVAQTLPEKDFLTRDVGNGVYELAVDSQQNALFVASSPSFDKDKTSGLIYKLDLEKLTTTEVIDTSRRAFATALDEENQVLYVGNTLEGSVTLVDTRSGKELAILQLSEAKNPKDIVHTREMVLDKQHHRLYVSGVAEKGIVWVVDTQKREKIATLENMGQYPTGMAVDANKNRLYVVNGRNELITLDTTNHQIINRFTIEPDKKHFFLNIALDAKNNRAFLTDPDLADVLVVDLNTGKVIAPIKVINSLAVIYNEKRQEVYITHRNAKRISIVNSKTYQVKQSIETNALPNSLALSADANTLYVSVKQSEKMTGVKPDYVLKIDLSKY</sequence>
<comment type="caution">
    <text evidence="3">The sequence shown here is derived from an EMBL/GenBank/DDBJ whole genome shotgun (WGS) entry which is preliminary data.</text>
</comment>
<evidence type="ECO:0000313" key="4">
    <source>
        <dbReference type="Proteomes" id="UP000185597"/>
    </source>
</evidence>
<dbReference type="InterPro" id="IPR051200">
    <property type="entry name" value="Host-pathogen_enzymatic-act"/>
</dbReference>
<evidence type="ECO:0000256" key="1">
    <source>
        <dbReference type="SAM" id="SignalP"/>
    </source>
</evidence>
<accession>A0A1R0FRA8</accession>
<name>A0A1R0FRA8_CITBR</name>
<dbReference type="InterPro" id="IPR011048">
    <property type="entry name" value="Haem_d1_sf"/>
</dbReference>
<evidence type="ECO:0000313" key="5">
    <source>
        <dbReference type="Proteomes" id="UP000192573"/>
    </source>
</evidence>
<dbReference type="RefSeq" id="WP_016155531.1">
    <property type="nucleotide sequence ID" value="NZ_CP022049.2"/>
</dbReference>
<gene>
    <name evidence="2" type="ORF">BWD41_22770</name>
    <name evidence="3" type="ORF">BZK42_17820</name>
</gene>